<keyword evidence="3 5" id="KW-0067">ATP-binding</keyword>
<feature type="compositionally biased region" description="Polar residues" evidence="7">
    <location>
        <begin position="320"/>
        <end position="337"/>
    </location>
</feature>
<dbReference type="SUPFAM" id="SSF56112">
    <property type="entry name" value="Protein kinase-like (PK-like)"/>
    <property type="match status" value="1"/>
</dbReference>
<evidence type="ECO:0000313" key="9">
    <source>
        <dbReference type="EMBL" id="CEL68400.1"/>
    </source>
</evidence>
<evidence type="ECO:0000256" key="3">
    <source>
        <dbReference type="ARBA" id="ARBA00022840"/>
    </source>
</evidence>
<feature type="compositionally biased region" description="Basic and acidic residues" evidence="7">
    <location>
        <begin position="339"/>
        <end position="362"/>
    </location>
</feature>
<protein>
    <recommendedName>
        <fullName evidence="4">Casein kinase I</fullName>
        <ecNumber evidence="1">2.7.11.1</ecNumber>
    </recommendedName>
</protein>
<keyword evidence="6" id="KW-0723">Serine/threonine-protein kinase</keyword>
<sequence length="433" mass="49055">MAHHQDSRNHTGVGASSSATQLKDLKIAGVWKIGRKIGSGSFGDIYKGVNLQTGQEVALKVESTKAKHPQLLYEYKLLKHLQGGAGIAQVFCCETEGDHNIMVMELLGPSLEDVFNLCNRTFSLKTILLLADQFLQRVEYIHSKNFIHRDIKPDNFLLGNAGHQNTIYVIDFGLAKKFRDPKTHQHIPYRENKNLTGTARYASISAHLGSEQSRRDDLEAVGYVLMYFCRGGTLPWQGIKANTKQEKYHKIMEKKMSTPVEVLCKGYPSEFATYLHYCRSLRFEDRPDYAYLKRLFRDLYIKEGYDESDREFDWTVKLSSRNLGPPSSRTQHAMCSQDTRTRTKRDADRPVGARSGERDRPHHFSNGNVGNPSMATNPGGLSLMVQERTSLVDQGDRASRETSTRKEETKDGRWAGGRFSCLPLLCRRSPTKG</sequence>
<keyword evidence="9" id="KW-0808">Transferase</keyword>
<dbReference type="Gene3D" id="1.10.510.10">
    <property type="entry name" value="Transferase(Phosphotransferase) domain 1"/>
    <property type="match status" value="1"/>
</dbReference>
<dbReference type="InterPro" id="IPR011009">
    <property type="entry name" value="Kinase-like_dom_sf"/>
</dbReference>
<feature type="compositionally biased region" description="Polar residues" evidence="7">
    <location>
        <begin position="365"/>
        <end position="376"/>
    </location>
</feature>
<keyword evidence="2 5" id="KW-0547">Nucleotide-binding</keyword>
<dbReference type="GO" id="GO:0004674">
    <property type="term" value="F:protein serine/threonine kinase activity"/>
    <property type="evidence" value="ECO:0007669"/>
    <property type="project" value="UniProtKB-KW"/>
</dbReference>
<dbReference type="Pfam" id="PF00069">
    <property type="entry name" value="Pkinase"/>
    <property type="match status" value="1"/>
</dbReference>
<evidence type="ECO:0000256" key="5">
    <source>
        <dbReference type="PROSITE-ProRule" id="PRU10141"/>
    </source>
</evidence>
<dbReference type="AlphaFoldDB" id="A0A0F7UIK7"/>
<dbReference type="FunFam" id="1.10.510.10:FF:000596">
    <property type="entry name" value="CK1 family protein kinase"/>
    <property type="match status" value="1"/>
</dbReference>
<evidence type="ECO:0000256" key="6">
    <source>
        <dbReference type="RuleBase" id="RU000304"/>
    </source>
</evidence>
<evidence type="ECO:0000256" key="2">
    <source>
        <dbReference type="ARBA" id="ARBA00022741"/>
    </source>
</evidence>
<dbReference type="GO" id="GO:0005524">
    <property type="term" value="F:ATP binding"/>
    <property type="evidence" value="ECO:0007669"/>
    <property type="project" value="UniProtKB-UniRule"/>
</dbReference>
<dbReference type="EC" id="2.7.11.1" evidence="1"/>
<dbReference type="EMBL" id="LN714484">
    <property type="protein sequence ID" value="CEL68400.1"/>
    <property type="molecule type" value="Genomic_DNA"/>
</dbReference>
<dbReference type="PANTHER" id="PTHR11909">
    <property type="entry name" value="CASEIN KINASE-RELATED"/>
    <property type="match status" value="1"/>
</dbReference>
<name>A0A0F7UIK7_NEOCL</name>
<comment type="similarity">
    <text evidence="6">Belongs to the protein kinase superfamily.</text>
</comment>
<dbReference type="PROSITE" id="PS50011">
    <property type="entry name" value="PROTEIN_KINASE_DOM"/>
    <property type="match status" value="1"/>
</dbReference>
<keyword evidence="9" id="KW-0418">Kinase</keyword>
<dbReference type="InterPro" id="IPR000719">
    <property type="entry name" value="Prot_kinase_dom"/>
</dbReference>
<dbReference type="InterPro" id="IPR008271">
    <property type="entry name" value="Ser/Thr_kinase_AS"/>
</dbReference>
<evidence type="ECO:0000256" key="1">
    <source>
        <dbReference type="ARBA" id="ARBA00012513"/>
    </source>
</evidence>
<feature type="domain" description="Protein kinase" evidence="8">
    <location>
        <begin position="31"/>
        <end position="301"/>
    </location>
</feature>
<dbReference type="SMART" id="SM00220">
    <property type="entry name" value="S_TKc"/>
    <property type="match status" value="1"/>
</dbReference>
<feature type="compositionally biased region" description="Basic and acidic residues" evidence="7">
    <location>
        <begin position="394"/>
        <end position="413"/>
    </location>
</feature>
<dbReference type="InterPro" id="IPR050235">
    <property type="entry name" value="CK1_Ser-Thr_kinase"/>
</dbReference>
<dbReference type="PROSITE" id="PS00107">
    <property type="entry name" value="PROTEIN_KINASE_ATP"/>
    <property type="match status" value="1"/>
</dbReference>
<feature type="binding site" evidence="5">
    <location>
        <position position="60"/>
    </location>
    <ligand>
        <name>ATP</name>
        <dbReference type="ChEBI" id="CHEBI:30616"/>
    </ligand>
</feature>
<evidence type="ECO:0000259" key="8">
    <source>
        <dbReference type="PROSITE" id="PS50011"/>
    </source>
</evidence>
<dbReference type="PROSITE" id="PS00108">
    <property type="entry name" value="PROTEIN_KINASE_ST"/>
    <property type="match status" value="1"/>
</dbReference>
<feature type="region of interest" description="Disordered" evidence="7">
    <location>
        <begin position="320"/>
        <end position="417"/>
    </location>
</feature>
<organism evidence="9">
    <name type="scientific">Neospora caninum (strain Liverpool)</name>
    <dbReference type="NCBI Taxonomy" id="572307"/>
    <lineage>
        <taxon>Eukaryota</taxon>
        <taxon>Sar</taxon>
        <taxon>Alveolata</taxon>
        <taxon>Apicomplexa</taxon>
        <taxon>Conoidasida</taxon>
        <taxon>Coccidia</taxon>
        <taxon>Eucoccidiorida</taxon>
        <taxon>Eimeriorina</taxon>
        <taxon>Sarcocystidae</taxon>
        <taxon>Neospora</taxon>
    </lineage>
</organism>
<evidence type="ECO:0000256" key="7">
    <source>
        <dbReference type="SAM" id="MobiDB-lite"/>
    </source>
</evidence>
<gene>
    <name evidence="9" type="ORF">BN1204_041680</name>
</gene>
<evidence type="ECO:0000256" key="4">
    <source>
        <dbReference type="ARBA" id="ARBA00023860"/>
    </source>
</evidence>
<proteinExistence type="inferred from homology"/>
<accession>A0A0F7UIK7</accession>
<dbReference type="InterPro" id="IPR017441">
    <property type="entry name" value="Protein_kinase_ATP_BS"/>
</dbReference>
<reference evidence="9" key="1">
    <citation type="journal article" date="2015" name="PLoS ONE">
        <title>Comprehensive Evaluation of Toxoplasma gondii VEG and Neospora caninum LIV Genomes with Tachyzoite Stage Transcriptome and Proteome Defines Novel Transcript Features.</title>
        <authorList>
            <person name="Ramaprasad A."/>
            <person name="Mourier T."/>
            <person name="Naeem R."/>
            <person name="Malas T.B."/>
            <person name="Moussa E."/>
            <person name="Panigrahi A."/>
            <person name="Vermont S.J."/>
            <person name="Otto T.D."/>
            <person name="Wastling J."/>
            <person name="Pain A."/>
        </authorList>
    </citation>
    <scope>NUCLEOTIDE SEQUENCE</scope>
    <source>
        <strain evidence="9">Liverpool</strain>
    </source>
</reference>